<dbReference type="NCBIfam" id="TIGR00407">
    <property type="entry name" value="proA"/>
    <property type="match status" value="1"/>
</dbReference>
<dbReference type="InterPro" id="IPR016161">
    <property type="entry name" value="Ald_DH/histidinol_DH"/>
</dbReference>
<keyword evidence="4 7" id="KW-0521">NADP</keyword>
<dbReference type="InterPro" id="IPR016163">
    <property type="entry name" value="Ald_DH_C"/>
</dbReference>
<comment type="subcellular location">
    <subcellularLocation>
        <location evidence="7">Cytoplasm</location>
    </subcellularLocation>
</comment>
<dbReference type="HAMAP" id="MF_00412">
    <property type="entry name" value="ProA"/>
    <property type="match status" value="1"/>
</dbReference>
<comment type="function">
    <text evidence="7">Catalyzes the NADPH-dependent reduction of L-glutamate 5-phosphate into L-glutamate 5-semialdehyde and phosphate. The product spontaneously undergoes cyclization to form 1-pyrroline-5-carboxylate.</text>
</comment>
<feature type="domain" description="Aldehyde dehydrogenase" evidence="8">
    <location>
        <begin position="312"/>
        <end position="374"/>
    </location>
</feature>
<evidence type="ECO:0000256" key="6">
    <source>
        <dbReference type="ARBA" id="ARBA00049024"/>
    </source>
</evidence>
<dbReference type="InterPro" id="IPR015590">
    <property type="entry name" value="Aldehyde_DH_dom"/>
</dbReference>
<keyword evidence="5 7" id="KW-0560">Oxidoreductase</keyword>
<evidence type="ECO:0000313" key="9">
    <source>
        <dbReference type="EMBL" id="MCQ8119032.1"/>
    </source>
</evidence>
<dbReference type="Gene3D" id="3.40.605.10">
    <property type="entry name" value="Aldehyde Dehydrogenase, Chain A, domain 1"/>
    <property type="match status" value="1"/>
</dbReference>
<evidence type="ECO:0000256" key="4">
    <source>
        <dbReference type="ARBA" id="ARBA00022857"/>
    </source>
</evidence>
<dbReference type="Gene3D" id="3.40.309.10">
    <property type="entry name" value="Aldehyde Dehydrogenase, Chain A, domain 2"/>
    <property type="match status" value="1"/>
</dbReference>
<dbReference type="GO" id="GO:0004350">
    <property type="term" value="F:glutamate-5-semialdehyde dehydrogenase activity"/>
    <property type="evidence" value="ECO:0007669"/>
    <property type="project" value="UniProtKB-EC"/>
</dbReference>
<sequence length="420" mass="45015">MKNMTTNTIQTIAQQSRAASRQLASASESLRNLALAKMAEALESVRQQVLDVNAQEIVKARDEGQSDAMVKRLTIDDKTFNYMLSRLKKVAQLPDPLNRILTGHTNPAGLRVYKKSVPIGVIGIIYESRPNVTTDAAGVCIKSGNAVILRGGSEALQTNAILTDAMIVGAVAAGLPEHAIQIIRTPGHEAVGELLKMDEYIDVLIPRGGKGLIKRIAEGTRIPVIKHYDGICHLYLAADADPEQAVALAVNSKCQSVQVCNALETLLVDSACAAQLLPLLQTAFAENHIELRGCEQTQKVLPDIAQATEEDWHSEYLAPILSVKIVAGIQQAIDHINHYGSGHTDGIVTQSLSLARLFEEQVDSASVMINASTRLSGGGDYGLGSVVGISTDKLHVRGPVGPDELTTYKWVACGDGHLRG</sequence>
<dbReference type="PROSITE" id="PS01223">
    <property type="entry name" value="PROA"/>
    <property type="match status" value="1"/>
</dbReference>
<keyword evidence="7" id="KW-0963">Cytoplasm</keyword>
<comment type="catalytic activity">
    <reaction evidence="6 7">
        <text>L-glutamate 5-semialdehyde + phosphate + NADP(+) = L-glutamyl 5-phosphate + NADPH + H(+)</text>
        <dbReference type="Rhea" id="RHEA:19541"/>
        <dbReference type="ChEBI" id="CHEBI:15378"/>
        <dbReference type="ChEBI" id="CHEBI:43474"/>
        <dbReference type="ChEBI" id="CHEBI:57783"/>
        <dbReference type="ChEBI" id="CHEBI:58066"/>
        <dbReference type="ChEBI" id="CHEBI:58274"/>
        <dbReference type="ChEBI" id="CHEBI:58349"/>
        <dbReference type="EC" id="1.2.1.41"/>
    </reaction>
</comment>
<dbReference type="PIRSF" id="PIRSF000151">
    <property type="entry name" value="GPR"/>
    <property type="match status" value="1"/>
</dbReference>
<dbReference type="Pfam" id="PF00171">
    <property type="entry name" value="Aldedh"/>
    <property type="match status" value="2"/>
</dbReference>
<keyword evidence="2 7" id="KW-0028">Amino-acid biosynthesis</keyword>
<organism evidence="9 10">
    <name type="scientific">Methylomonas rosea</name>
    <dbReference type="NCBI Taxonomy" id="2952227"/>
    <lineage>
        <taxon>Bacteria</taxon>
        <taxon>Pseudomonadati</taxon>
        <taxon>Pseudomonadota</taxon>
        <taxon>Gammaproteobacteria</taxon>
        <taxon>Methylococcales</taxon>
        <taxon>Methylococcaceae</taxon>
        <taxon>Methylomonas</taxon>
    </lineage>
</organism>
<dbReference type="InterPro" id="IPR000965">
    <property type="entry name" value="GPR_dom"/>
</dbReference>
<dbReference type="SUPFAM" id="SSF53720">
    <property type="entry name" value="ALDH-like"/>
    <property type="match status" value="1"/>
</dbReference>
<dbReference type="PANTHER" id="PTHR11063">
    <property type="entry name" value="GLUTAMATE SEMIALDEHYDE DEHYDROGENASE"/>
    <property type="match status" value="1"/>
</dbReference>
<accession>A0ABT1TW84</accession>
<comment type="caution">
    <text evidence="9">The sequence shown here is derived from an EMBL/GenBank/DDBJ whole genome shotgun (WGS) entry which is preliminary data.</text>
</comment>
<dbReference type="CDD" id="cd07079">
    <property type="entry name" value="ALDH_F18-19_ProA-GPR"/>
    <property type="match status" value="1"/>
</dbReference>
<evidence type="ECO:0000256" key="1">
    <source>
        <dbReference type="ARBA" id="ARBA00004985"/>
    </source>
</evidence>
<dbReference type="EC" id="1.2.1.41" evidence="7"/>
<dbReference type="InterPro" id="IPR016162">
    <property type="entry name" value="Ald_DH_N"/>
</dbReference>
<dbReference type="PANTHER" id="PTHR11063:SF8">
    <property type="entry name" value="DELTA-1-PYRROLINE-5-CARBOXYLATE SYNTHASE"/>
    <property type="match status" value="1"/>
</dbReference>
<evidence type="ECO:0000256" key="2">
    <source>
        <dbReference type="ARBA" id="ARBA00022605"/>
    </source>
</evidence>
<protein>
    <recommendedName>
        <fullName evidence="7">Gamma-glutamyl phosphate reductase</fullName>
        <shortName evidence="7">GPR</shortName>
        <ecNumber evidence="7">1.2.1.41</ecNumber>
    </recommendedName>
    <alternativeName>
        <fullName evidence="7">Glutamate-5-semialdehyde dehydrogenase</fullName>
    </alternativeName>
    <alternativeName>
        <fullName evidence="7">Glutamyl-gamma-semialdehyde dehydrogenase</fullName>
        <shortName evidence="7">GSA dehydrogenase</shortName>
    </alternativeName>
</protein>
<comment type="pathway">
    <text evidence="1 7">Amino-acid biosynthesis; L-proline biosynthesis; L-glutamate 5-semialdehyde from L-glutamate: step 2/2.</text>
</comment>
<dbReference type="Proteomes" id="UP001524570">
    <property type="component" value="Unassembled WGS sequence"/>
</dbReference>
<comment type="similarity">
    <text evidence="7">Belongs to the gamma-glutamyl phosphate reductase family.</text>
</comment>
<proteinExistence type="inferred from homology"/>
<keyword evidence="3 7" id="KW-0641">Proline biosynthesis</keyword>
<feature type="domain" description="Aldehyde dehydrogenase" evidence="8">
    <location>
        <begin position="3"/>
        <end position="286"/>
    </location>
</feature>
<dbReference type="InterPro" id="IPR012134">
    <property type="entry name" value="Glu-5-SA_DH"/>
</dbReference>
<dbReference type="EMBL" id="JANIBL010000056">
    <property type="protein sequence ID" value="MCQ8119032.1"/>
    <property type="molecule type" value="Genomic_DNA"/>
</dbReference>
<reference evidence="9 10" key="1">
    <citation type="submission" date="2022-07" db="EMBL/GenBank/DDBJ databases">
        <title>Methylomonas rivi sp. nov., Methylomonas rosea sp. nov., Methylomonas aureus sp. nov. and Methylomonas subterranea sp. nov., four novel methanotrophs isolated from a freshwater creek and the deep terrestrial subsurface.</title>
        <authorList>
            <person name="Abin C."/>
            <person name="Sankaranarayanan K."/>
            <person name="Garner C."/>
            <person name="Sindelar R."/>
            <person name="Kotary K."/>
            <person name="Garner R."/>
            <person name="Barclay S."/>
            <person name="Lawson P."/>
            <person name="Krumholz L."/>
        </authorList>
    </citation>
    <scope>NUCLEOTIDE SEQUENCE [LARGE SCALE GENOMIC DNA]</scope>
    <source>
        <strain evidence="9 10">WSC-7</strain>
    </source>
</reference>
<evidence type="ECO:0000256" key="7">
    <source>
        <dbReference type="HAMAP-Rule" id="MF_00412"/>
    </source>
</evidence>
<dbReference type="InterPro" id="IPR020593">
    <property type="entry name" value="G-glutamylP_reductase_CS"/>
</dbReference>
<evidence type="ECO:0000259" key="8">
    <source>
        <dbReference type="Pfam" id="PF00171"/>
    </source>
</evidence>
<evidence type="ECO:0000313" key="10">
    <source>
        <dbReference type="Proteomes" id="UP001524570"/>
    </source>
</evidence>
<gene>
    <name evidence="7" type="primary">proA</name>
    <name evidence="9" type="ORF">NP589_16470</name>
</gene>
<evidence type="ECO:0000256" key="5">
    <source>
        <dbReference type="ARBA" id="ARBA00023002"/>
    </source>
</evidence>
<dbReference type="NCBIfam" id="NF001221">
    <property type="entry name" value="PRK00197.1"/>
    <property type="match status" value="1"/>
</dbReference>
<evidence type="ECO:0000256" key="3">
    <source>
        <dbReference type="ARBA" id="ARBA00022650"/>
    </source>
</evidence>
<name>A0ABT1TW84_9GAMM</name>
<keyword evidence="10" id="KW-1185">Reference proteome</keyword>